<organism evidence="1 2">
    <name type="scientific">Ridgeia piscesae</name>
    <name type="common">Tubeworm</name>
    <dbReference type="NCBI Taxonomy" id="27915"/>
    <lineage>
        <taxon>Eukaryota</taxon>
        <taxon>Metazoa</taxon>
        <taxon>Spiralia</taxon>
        <taxon>Lophotrochozoa</taxon>
        <taxon>Annelida</taxon>
        <taxon>Polychaeta</taxon>
        <taxon>Sedentaria</taxon>
        <taxon>Canalipalpata</taxon>
        <taxon>Sabellida</taxon>
        <taxon>Siboglinidae</taxon>
        <taxon>Ridgeia</taxon>
    </lineage>
</organism>
<dbReference type="AlphaFoldDB" id="A0AAD9KMG5"/>
<sequence length="128" mass="13366">MFLLDEVIACAECDEVSIVGGCGNGHAAGAAHVRVTQLISQHLQLICTEVIVIPQHVVVRGSTGPLDASVTAQVEVKLSRMCDSDIDCRPGGDVSTLANLVLAVGTEQPRVVTFLHHDEGDAGLVANL</sequence>
<dbReference type="Proteomes" id="UP001209878">
    <property type="component" value="Unassembled WGS sequence"/>
</dbReference>
<proteinExistence type="predicted"/>
<accession>A0AAD9KMG5</accession>
<evidence type="ECO:0000313" key="2">
    <source>
        <dbReference type="Proteomes" id="UP001209878"/>
    </source>
</evidence>
<dbReference type="EMBL" id="JAODUO010000829">
    <property type="protein sequence ID" value="KAK2174076.1"/>
    <property type="molecule type" value="Genomic_DNA"/>
</dbReference>
<keyword evidence="2" id="KW-1185">Reference proteome</keyword>
<comment type="caution">
    <text evidence="1">The sequence shown here is derived from an EMBL/GenBank/DDBJ whole genome shotgun (WGS) entry which is preliminary data.</text>
</comment>
<gene>
    <name evidence="1" type="ORF">NP493_830g00026</name>
</gene>
<name>A0AAD9KMG5_RIDPI</name>
<evidence type="ECO:0000313" key="1">
    <source>
        <dbReference type="EMBL" id="KAK2174076.1"/>
    </source>
</evidence>
<protein>
    <submittedName>
        <fullName evidence="1">Uncharacterized protein</fullName>
    </submittedName>
</protein>
<reference evidence="1" key="1">
    <citation type="journal article" date="2023" name="Mol. Biol. Evol.">
        <title>Third-Generation Sequencing Reveals the Adaptive Role of the Epigenome in Three Deep-Sea Polychaetes.</title>
        <authorList>
            <person name="Perez M."/>
            <person name="Aroh O."/>
            <person name="Sun Y."/>
            <person name="Lan Y."/>
            <person name="Juniper S.K."/>
            <person name="Young C.R."/>
            <person name="Angers B."/>
            <person name="Qian P.Y."/>
        </authorList>
    </citation>
    <scope>NUCLEOTIDE SEQUENCE</scope>
    <source>
        <strain evidence="1">R07B-5</strain>
    </source>
</reference>